<evidence type="ECO:0000313" key="2">
    <source>
        <dbReference type="EMBL" id="OAY21599.1"/>
    </source>
</evidence>
<comment type="similarity">
    <text evidence="1">Belongs to the ycf54 family.</text>
</comment>
<proteinExistence type="inferred from homology"/>
<dbReference type="InterPro" id="IPR038409">
    <property type="entry name" value="Ycf54-like_sf"/>
</dbReference>
<dbReference type="PANTHER" id="PTHR35319">
    <property type="match status" value="1"/>
</dbReference>
<protein>
    <submittedName>
        <fullName evidence="2">Uncharacterized protein</fullName>
    </submittedName>
</protein>
<evidence type="ECO:0000256" key="1">
    <source>
        <dbReference type="ARBA" id="ARBA00043978"/>
    </source>
</evidence>
<dbReference type="STRING" id="3983.A0A199UA96"/>
<dbReference type="InterPro" id="IPR019616">
    <property type="entry name" value="Ycf54"/>
</dbReference>
<accession>A0A199UA96</accession>
<dbReference type="AlphaFoldDB" id="A0A199UA96"/>
<dbReference type="PANTHER" id="PTHR35319:SF2">
    <property type="entry name" value="YCF54"/>
    <property type="match status" value="1"/>
</dbReference>
<dbReference type="Gene3D" id="3.30.70.1860">
    <property type="entry name" value="Uncharacterised protein family Ycf54"/>
    <property type="match status" value="1"/>
</dbReference>
<sequence>MQQQANKYYFVVANAKFMLDEEEHFKELLFERHRNYGERNKEQDFWLVIEPKFLDKFPNISKRLKRPAVALVSTNGPWIT</sequence>
<gene>
    <name evidence="2" type="ORF">MANES_S074000</name>
</gene>
<dbReference type="EMBL" id="KV450762">
    <property type="protein sequence ID" value="OAY21599.1"/>
    <property type="molecule type" value="Genomic_DNA"/>
</dbReference>
<dbReference type="Gramene" id="Manes.15G179664.2.v8.1">
    <property type="protein sequence ID" value="Manes.15G179664.2.v8.1.CDS"/>
    <property type="gene ID" value="Manes.15G179664.v8.1"/>
</dbReference>
<organism evidence="2">
    <name type="scientific">Manihot esculenta</name>
    <name type="common">Cassava</name>
    <name type="synonym">Jatropha manihot</name>
    <dbReference type="NCBI Taxonomy" id="3983"/>
    <lineage>
        <taxon>Eukaryota</taxon>
        <taxon>Viridiplantae</taxon>
        <taxon>Streptophyta</taxon>
        <taxon>Embryophyta</taxon>
        <taxon>Tracheophyta</taxon>
        <taxon>Spermatophyta</taxon>
        <taxon>Magnoliopsida</taxon>
        <taxon>eudicotyledons</taxon>
        <taxon>Gunneridae</taxon>
        <taxon>Pentapetalae</taxon>
        <taxon>rosids</taxon>
        <taxon>fabids</taxon>
        <taxon>Malpighiales</taxon>
        <taxon>Euphorbiaceae</taxon>
        <taxon>Crotonoideae</taxon>
        <taxon>Manihoteae</taxon>
        <taxon>Manihot</taxon>
    </lineage>
</organism>
<dbReference type="Pfam" id="PF10674">
    <property type="entry name" value="Ycf54"/>
    <property type="match status" value="1"/>
</dbReference>
<reference evidence="2" key="1">
    <citation type="submission" date="2016-02" db="EMBL/GenBank/DDBJ databases">
        <title>WGS assembly of Manihot esculenta.</title>
        <authorList>
            <person name="Bredeson J.V."/>
            <person name="Prochnik S.E."/>
            <person name="Lyons J.B."/>
            <person name="Schmutz J."/>
            <person name="Grimwood J."/>
            <person name="Vrebalov J."/>
            <person name="Bart R.S."/>
            <person name="Amuge T."/>
            <person name="Ferguson M.E."/>
            <person name="Green R."/>
            <person name="Putnam N."/>
            <person name="Stites J."/>
            <person name="Rounsley S."/>
            <person name="Rokhsar D.S."/>
        </authorList>
    </citation>
    <scope>NUCLEOTIDE SEQUENCE [LARGE SCALE GENOMIC DNA]</scope>
    <source>
        <tissue evidence="2">Leaf</tissue>
    </source>
</reference>
<name>A0A199UA96_MANES</name>